<dbReference type="AlphaFoldDB" id="A0A6N8DHJ4"/>
<reference evidence="1 2" key="1">
    <citation type="submission" date="2019-11" db="EMBL/GenBank/DDBJ databases">
        <title>Whole-genome sequence of a Rhodoblastus acidophilus DSM 142.</title>
        <authorList>
            <person name="Kyndt J.A."/>
            <person name="Meyer T.E."/>
        </authorList>
    </citation>
    <scope>NUCLEOTIDE SEQUENCE [LARGE SCALE GENOMIC DNA]</scope>
    <source>
        <strain evidence="1 2">DSM 142</strain>
    </source>
</reference>
<dbReference type="EMBL" id="WNKS01000002">
    <property type="protein sequence ID" value="MTV29860.1"/>
    <property type="molecule type" value="Genomic_DNA"/>
</dbReference>
<name>A0A6N8DHJ4_RHOAC</name>
<evidence type="ECO:0000313" key="2">
    <source>
        <dbReference type="Proteomes" id="UP000439113"/>
    </source>
</evidence>
<proteinExistence type="predicted"/>
<protein>
    <submittedName>
        <fullName evidence="1">Uncharacterized protein</fullName>
    </submittedName>
</protein>
<gene>
    <name evidence="1" type="ORF">GJ654_02495</name>
</gene>
<dbReference type="RefSeq" id="WP_155444538.1">
    <property type="nucleotide sequence ID" value="NZ_JAOQNR010000002.1"/>
</dbReference>
<organism evidence="1 2">
    <name type="scientific">Rhodoblastus acidophilus</name>
    <name type="common">Rhodopseudomonas acidophila</name>
    <dbReference type="NCBI Taxonomy" id="1074"/>
    <lineage>
        <taxon>Bacteria</taxon>
        <taxon>Pseudomonadati</taxon>
        <taxon>Pseudomonadota</taxon>
        <taxon>Alphaproteobacteria</taxon>
        <taxon>Hyphomicrobiales</taxon>
        <taxon>Rhodoblastaceae</taxon>
        <taxon>Rhodoblastus</taxon>
    </lineage>
</organism>
<sequence length="76" mass="8495">MPTVSYTTIWDPIGRRGAPVKIRSSDMALNLSIEALAAAIQLHRRDVHLHGFARPRVDFAGLAEIRSPRSGFWRLA</sequence>
<dbReference type="Proteomes" id="UP000439113">
    <property type="component" value="Unassembled WGS sequence"/>
</dbReference>
<comment type="caution">
    <text evidence="1">The sequence shown here is derived from an EMBL/GenBank/DDBJ whole genome shotgun (WGS) entry which is preliminary data.</text>
</comment>
<evidence type="ECO:0000313" key="1">
    <source>
        <dbReference type="EMBL" id="MTV29860.1"/>
    </source>
</evidence>
<accession>A0A6N8DHJ4</accession>